<feature type="region of interest" description="Disordered" evidence="1">
    <location>
        <begin position="1"/>
        <end position="21"/>
    </location>
</feature>
<evidence type="ECO:0000313" key="2">
    <source>
        <dbReference type="EMBL" id="JAH48019.1"/>
    </source>
</evidence>
<protein>
    <submittedName>
        <fullName evidence="2">Uncharacterized protein</fullName>
    </submittedName>
</protein>
<reference evidence="2" key="1">
    <citation type="submission" date="2014-11" db="EMBL/GenBank/DDBJ databases">
        <authorList>
            <person name="Amaro Gonzalez C."/>
        </authorList>
    </citation>
    <scope>NUCLEOTIDE SEQUENCE</scope>
</reference>
<proteinExistence type="predicted"/>
<reference evidence="2" key="2">
    <citation type="journal article" date="2015" name="Fish Shellfish Immunol.">
        <title>Early steps in the European eel (Anguilla anguilla)-Vibrio vulnificus interaction in the gills: Role of the RtxA13 toxin.</title>
        <authorList>
            <person name="Callol A."/>
            <person name="Pajuelo D."/>
            <person name="Ebbesson L."/>
            <person name="Teles M."/>
            <person name="MacKenzie S."/>
            <person name="Amaro C."/>
        </authorList>
    </citation>
    <scope>NUCLEOTIDE SEQUENCE</scope>
</reference>
<name>A0A0E9T326_ANGAN</name>
<organism evidence="2">
    <name type="scientific">Anguilla anguilla</name>
    <name type="common">European freshwater eel</name>
    <name type="synonym">Muraena anguilla</name>
    <dbReference type="NCBI Taxonomy" id="7936"/>
    <lineage>
        <taxon>Eukaryota</taxon>
        <taxon>Metazoa</taxon>
        <taxon>Chordata</taxon>
        <taxon>Craniata</taxon>
        <taxon>Vertebrata</taxon>
        <taxon>Euteleostomi</taxon>
        <taxon>Actinopterygii</taxon>
        <taxon>Neopterygii</taxon>
        <taxon>Teleostei</taxon>
        <taxon>Anguilliformes</taxon>
        <taxon>Anguillidae</taxon>
        <taxon>Anguilla</taxon>
    </lineage>
</organism>
<evidence type="ECO:0000256" key="1">
    <source>
        <dbReference type="SAM" id="MobiDB-lite"/>
    </source>
</evidence>
<dbReference type="AlphaFoldDB" id="A0A0E9T326"/>
<sequence length="21" mass="2258">MGNINGEQKTEKSISDTMSST</sequence>
<dbReference type="EMBL" id="GBXM01060558">
    <property type="protein sequence ID" value="JAH48019.1"/>
    <property type="molecule type" value="Transcribed_RNA"/>
</dbReference>
<accession>A0A0E9T326</accession>